<comment type="subcellular location">
    <subcellularLocation>
        <location evidence="2">Cytoplasm</location>
    </subcellularLocation>
</comment>
<dbReference type="HOGENOM" id="CLU_098197_1_0_6"/>
<comment type="function">
    <text evidence="8">Also involved in hydrogenase metallocenter assembly, probably by participating in the nickel insertion step. This function in hydrogenase biosynthesis requires chaperone activity and the presence of the metal-binding domain, but not PPIase activity.</text>
</comment>
<evidence type="ECO:0000256" key="7">
    <source>
        <dbReference type="ARBA" id="ARBA00023235"/>
    </source>
</evidence>
<evidence type="ECO:0000256" key="1">
    <source>
        <dbReference type="ARBA" id="ARBA00000971"/>
    </source>
</evidence>
<dbReference type="GO" id="GO:0005737">
    <property type="term" value="C:cytoplasm"/>
    <property type="evidence" value="ECO:0007669"/>
    <property type="project" value="UniProtKB-SubCell"/>
</dbReference>
<evidence type="ECO:0000256" key="9">
    <source>
        <dbReference type="PROSITE-ProRule" id="PRU00277"/>
    </source>
</evidence>
<dbReference type="PANTHER" id="PTHR47861">
    <property type="entry name" value="FKBP-TYPE PEPTIDYL-PROLYL CIS-TRANS ISOMERASE SLYD"/>
    <property type="match status" value="1"/>
</dbReference>
<dbReference type="STRING" id="349521.HCH_06609"/>
<dbReference type="KEGG" id="hch:HCH_06609"/>
<dbReference type="Pfam" id="PF00254">
    <property type="entry name" value="FKBP_C"/>
    <property type="match status" value="1"/>
</dbReference>
<name>Q2S7Y1_HAHCH</name>
<dbReference type="OrthoDB" id="9808891at2"/>
<evidence type="ECO:0000313" key="13">
    <source>
        <dbReference type="Proteomes" id="UP000000238"/>
    </source>
</evidence>
<sequence>MSDIKPRVVSIHYTLTNDDGEVIDSSAGGEPLAYLEGAQNIIPGLENALRELSAGDKQKVSVDPADAYGEYSAELVQVVPLEAFEGVEKVEPGMQFHAQTAGGARVIVVMEVSDDTATIDANHPLAGQTLHFDVEIVEMREPTEEELSHGHVHGEGGHHH</sequence>
<organism evidence="12 13">
    <name type="scientific">Hahella chejuensis (strain KCTC 2396)</name>
    <dbReference type="NCBI Taxonomy" id="349521"/>
    <lineage>
        <taxon>Bacteria</taxon>
        <taxon>Pseudomonadati</taxon>
        <taxon>Pseudomonadota</taxon>
        <taxon>Gammaproteobacteria</taxon>
        <taxon>Oceanospirillales</taxon>
        <taxon>Hahellaceae</taxon>
        <taxon>Hahella</taxon>
    </lineage>
</organism>
<dbReference type="PANTHER" id="PTHR47861:SF3">
    <property type="entry name" value="FKBP-TYPE PEPTIDYL-PROLYL CIS-TRANS ISOMERASE SLYD"/>
    <property type="match status" value="1"/>
</dbReference>
<proteinExistence type="inferred from homology"/>
<evidence type="ECO:0000256" key="3">
    <source>
        <dbReference type="ARBA" id="ARBA00006577"/>
    </source>
</evidence>
<dbReference type="EC" id="5.2.1.8" evidence="10"/>
<keyword evidence="5 9" id="KW-0697">Rotamase</keyword>
<dbReference type="SUPFAM" id="SSF54534">
    <property type="entry name" value="FKBP-like"/>
    <property type="match status" value="1"/>
</dbReference>
<gene>
    <name evidence="12" type="ordered locus">HCH_06609</name>
</gene>
<evidence type="ECO:0000256" key="8">
    <source>
        <dbReference type="ARBA" id="ARBA00037071"/>
    </source>
</evidence>
<dbReference type="Gene3D" id="3.10.50.40">
    <property type="match status" value="1"/>
</dbReference>
<comment type="catalytic activity">
    <reaction evidence="1 9 10">
        <text>[protein]-peptidylproline (omega=180) = [protein]-peptidylproline (omega=0)</text>
        <dbReference type="Rhea" id="RHEA:16237"/>
        <dbReference type="Rhea" id="RHEA-COMP:10747"/>
        <dbReference type="Rhea" id="RHEA-COMP:10748"/>
        <dbReference type="ChEBI" id="CHEBI:83833"/>
        <dbReference type="ChEBI" id="CHEBI:83834"/>
        <dbReference type="EC" id="5.2.1.8"/>
    </reaction>
</comment>
<reference evidence="12 13" key="1">
    <citation type="journal article" date="2005" name="Nucleic Acids Res.">
        <title>Genomic blueprint of Hahella chejuensis, a marine microbe producing an algicidal agent.</title>
        <authorList>
            <person name="Jeong H."/>
            <person name="Yim J.H."/>
            <person name="Lee C."/>
            <person name="Choi S.-H."/>
            <person name="Park Y.K."/>
            <person name="Yoon S.H."/>
            <person name="Hur C.-G."/>
            <person name="Kang H.-Y."/>
            <person name="Kim D."/>
            <person name="Lee H.H."/>
            <person name="Park K.H."/>
            <person name="Park S.-H."/>
            <person name="Park H.-S."/>
            <person name="Lee H.K."/>
            <person name="Oh T.K."/>
            <person name="Kim J.F."/>
        </authorList>
    </citation>
    <scope>NUCLEOTIDE SEQUENCE [LARGE SCALE GENOMIC DNA]</scope>
    <source>
        <strain evidence="12 13">KCTC 2396</strain>
    </source>
</reference>
<evidence type="ECO:0000256" key="10">
    <source>
        <dbReference type="RuleBase" id="RU003915"/>
    </source>
</evidence>
<evidence type="ECO:0000256" key="6">
    <source>
        <dbReference type="ARBA" id="ARBA00023186"/>
    </source>
</evidence>
<dbReference type="Proteomes" id="UP000000238">
    <property type="component" value="Chromosome"/>
</dbReference>
<evidence type="ECO:0000256" key="2">
    <source>
        <dbReference type="ARBA" id="ARBA00004496"/>
    </source>
</evidence>
<dbReference type="EMBL" id="CP000155">
    <property type="protein sequence ID" value="ABC33243.1"/>
    <property type="molecule type" value="Genomic_DNA"/>
</dbReference>
<dbReference type="PROSITE" id="PS50059">
    <property type="entry name" value="FKBP_PPIASE"/>
    <property type="match status" value="1"/>
</dbReference>
<accession>Q2S7Y1</accession>
<evidence type="ECO:0000259" key="11">
    <source>
        <dbReference type="PROSITE" id="PS50059"/>
    </source>
</evidence>
<protein>
    <recommendedName>
        <fullName evidence="10">Peptidyl-prolyl cis-trans isomerase</fullName>
        <ecNumber evidence="10">5.2.1.8</ecNumber>
    </recommendedName>
</protein>
<evidence type="ECO:0000256" key="5">
    <source>
        <dbReference type="ARBA" id="ARBA00023110"/>
    </source>
</evidence>
<keyword evidence="13" id="KW-1185">Reference proteome</keyword>
<keyword evidence="6" id="KW-0143">Chaperone</keyword>
<dbReference type="InterPro" id="IPR046357">
    <property type="entry name" value="PPIase_dom_sf"/>
</dbReference>
<dbReference type="GO" id="GO:0003755">
    <property type="term" value="F:peptidyl-prolyl cis-trans isomerase activity"/>
    <property type="evidence" value="ECO:0007669"/>
    <property type="project" value="UniProtKB-UniRule"/>
</dbReference>
<comment type="similarity">
    <text evidence="3 10">Belongs to the FKBP-type PPIase family.</text>
</comment>
<feature type="domain" description="PPIase FKBP-type" evidence="11">
    <location>
        <begin position="6"/>
        <end position="83"/>
    </location>
</feature>
<dbReference type="GO" id="GO:0042026">
    <property type="term" value="P:protein refolding"/>
    <property type="evidence" value="ECO:0007669"/>
    <property type="project" value="UniProtKB-ARBA"/>
</dbReference>
<dbReference type="InterPro" id="IPR001179">
    <property type="entry name" value="PPIase_FKBP_dom"/>
</dbReference>
<dbReference type="RefSeq" id="WP_011400295.1">
    <property type="nucleotide sequence ID" value="NC_007645.1"/>
</dbReference>
<dbReference type="AlphaFoldDB" id="Q2S7Y1"/>
<dbReference type="eggNOG" id="COG1047">
    <property type="taxonomic scope" value="Bacteria"/>
</dbReference>
<evidence type="ECO:0000256" key="4">
    <source>
        <dbReference type="ARBA" id="ARBA00022490"/>
    </source>
</evidence>
<keyword evidence="7 9" id="KW-0413">Isomerase</keyword>
<keyword evidence="4" id="KW-0963">Cytoplasm</keyword>
<evidence type="ECO:0000313" key="12">
    <source>
        <dbReference type="EMBL" id="ABC33243.1"/>
    </source>
</evidence>